<evidence type="ECO:0000313" key="2">
    <source>
        <dbReference type="Proteomes" id="UP000031599"/>
    </source>
</evidence>
<protein>
    <recommendedName>
        <fullName evidence="3">DUF3501 family protein</fullName>
    </recommendedName>
</protein>
<proteinExistence type="predicted"/>
<name>A0A0C2DIL6_9BACT</name>
<sequence length="189" mass="21255">MKPISRTEILDFVTYTERRDEIRDAALAAKRARRVTVGDVFTFLFESRETVRYQILEMVRVEQIIKEADIQHEIATYNELLGRNGALCATLLIGIADEAERAIKLRAWIGLLDHVYAKTADGGRITPKWDPRQVGVDRLSSVQYLTFELNGCAPIAIGIDWPERDLVVEATLEAQQVAALQADLDQADA</sequence>
<dbReference type="EMBL" id="JMCC02000001">
    <property type="protein sequence ID" value="KIG19512.1"/>
    <property type="molecule type" value="Genomic_DNA"/>
</dbReference>
<comment type="caution">
    <text evidence="1">The sequence shown here is derived from an EMBL/GenBank/DDBJ whole genome shotgun (WGS) entry which is preliminary data.</text>
</comment>
<dbReference type="RefSeq" id="WP_052545870.1">
    <property type="nucleotide sequence ID" value="NZ_JMCC02000001.1"/>
</dbReference>
<dbReference type="Proteomes" id="UP000031599">
    <property type="component" value="Unassembled WGS sequence"/>
</dbReference>
<accession>A0A0C2DIL6</accession>
<organism evidence="1 2">
    <name type="scientific">Enhygromyxa salina</name>
    <dbReference type="NCBI Taxonomy" id="215803"/>
    <lineage>
        <taxon>Bacteria</taxon>
        <taxon>Pseudomonadati</taxon>
        <taxon>Myxococcota</taxon>
        <taxon>Polyangia</taxon>
        <taxon>Nannocystales</taxon>
        <taxon>Nannocystaceae</taxon>
        <taxon>Enhygromyxa</taxon>
    </lineage>
</organism>
<dbReference type="InterPro" id="IPR021890">
    <property type="entry name" value="DUF3501"/>
</dbReference>
<dbReference type="AlphaFoldDB" id="A0A0C2DIL6"/>
<evidence type="ECO:0008006" key="3">
    <source>
        <dbReference type="Google" id="ProtNLM"/>
    </source>
</evidence>
<evidence type="ECO:0000313" key="1">
    <source>
        <dbReference type="EMBL" id="KIG19512.1"/>
    </source>
</evidence>
<reference evidence="1 2" key="1">
    <citation type="submission" date="2014-12" db="EMBL/GenBank/DDBJ databases">
        <title>Genome assembly of Enhygromyxa salina DSM 15201.</title>
        <authorList>
            <person name="Sharma G."/>
            <person name="Subramanian S."/>
        </authorList>
    </citation>
    <scope>NUCLEOTIDE SEQUENCE [LARGE SCALE GENOMIC DNA]</scope>
    <source>
        <strain evidence="1 2">DSM 15201</strain>
    </source>
</reference>
<dbReference type="Pfam" id="PF12007">
    <property type="entry name" value="DUF3501"/>
    <property type="match status" value="1"/>
</dbReference>
<gene>
    <name evidence="1" type="ORF">DB30_00021</name>
</gene>